<dbReference type="STRING" id="1912961.BU204_00630"/>
<comment type="caution">
    <text evidence="5">The sequence shown here is derived from an EMBL/GenBank/DDBJ whole genome shotgun (WGS) entry which is preliminary data.</text>
</comment>
<evidence type="ECO:0000259" key="4">
    <source>
        <dbReference type="Pfam" id="PF03816"/>
    </source>
</evidence>
<keyword evidence="3" id="KW-0812">Transmembrane</keyword>
<dbReference type="PANTHER" id="PTHR33392">
    <property type="entry name" value="POLYISOPRENYL-TEICHOIC ACID--PEPTIDOGLYCAN TEICHOIC ACID TRANSFERASE TAGU"/>
    <property type="match status" value="1"/>
</dbReference>
<accession>A0A1Q8CYN7</accession>
<feature type="compositionally biased region" description="Basic and acidic residues" evidence="2">
    <location>
        <begin position="11"/>
        <end position="20"/>
    </location>
</feature>
<sequence>MSYGHQHGAPRRPEHGRGPEYGRGPGYGQPPQGPRPPSRRPAYHETRALPFPPTEQPPRRPAGPPPGRDQRDHRGFDGQPPEGYGPPPRAPRPPRPRRFGRKLLIFFIVLVVALGGVWLWLDLSLNRVAALADYPGRPAEAEGTNWLIVGSDSREDLSDEQKGELATGDAAGKRTDTMMLLHIPDNDTKPTLVSLLRDSYVEIPDRGRNKLNAAYAFGGPALLARTVEVNTGLRLDHYVEVGLGGFADVVDAVGGVDMCIKEPINDPLAGINLKAGCQELNGAQALGYVRTRATPRADLDRVVHQREFVGALTDKIASPGTILNPFKLVPVLANAPDAVTVDEGDHLHHLPSLAFAIGGASDGSTLSTTVPLGGSERTDVGSVVVWDEDKASRMFEALRTDQPVPEDTIVTVP</sequence>
<dbReference type="InterPro" id="IPR050922">
    <property type="entry name" value="LytR/CpsA/Psr_CW_biosynth"/>
</dbReference>
<feature type="compositionally biased region" description="Pro residues" evidence="2">
    <location>
        <begin position="50"/>
        <end position="67"/>
    </location>
</feature>
<evidence type="ECO:0000256" key="3">
    <source>
        <dbReference type="SAM" id="Phobius"/>
    </source>
</evidence>
<keyword evidence="3" id="KW-0472">Membrane</keyword>
<evidence type="ECO:0000313" key="5">
    <source>
        <dbReference type="EMBL" id="OLF19464.1"/>
    </source>
</evidence>
<protein>
    <submittedName>
        <fullName evidence="5">LytTR family transcriptional regulator</fullName>
    </submittedName>
</protein>
<gene>
    <name evidence="5" type="ORF">BU204_00630</name>
</gene>
<feature type="domain" description="Cell envelope-related transcriptional attenuator" evidence="4">
    <location>
        <begin position="174"/>
        <end position="317"/>
    </location>
</feature>
<keyword evidence="3" id="KW-1133">Transmembrane helix</keyword>
<dbReference type="PANTHER" id="PTHR33392:SF6">
    <property type="entry name" value="POLYISOPRENYL-TEICHOIC ACID--PEPTIDOGLYCAN TEICHOIC ACID TRANSFERASE TAGU"/>
    <property type="match status" value="1"/>
</dbReference>
<proteinExistence type="inferred from homology"/>
<organism evidence="5 6">
    <name type="scientific">Actinophytocola xanthii</name>
    <dbReference type="NCBI Taxonomy" id="1912961"/>
    <lineage>
        <taxon>Bacteria</taxon>
        <taxon>Bacillati</taxon>
        <taxon>Actinomycetota</taxon>
        <taxon>Actinomycetes</taxon>
        <taxon>Pseudonocardiales</taxon>
        <taxon>Pseudonocardiaceae</taxon>
    </lineage>
</organism>
<dbReference type="Gene3D" id="3.40.630.190">
    <property type="entry name" value="LCP protein"/>
    <property type="match status" value="1"/>
</dbReference>
<dbReference type="RefSeq" id="WP_075123498.1">
    <property type="nucleotide sequence ID" value="NZ_MSIE01000001.1"/>
</dbReference>
<feature type="region of interest" description="Disordered" evidence="2">
    <location>
        <begin position="1"/>
        <end position="95"/>
    </location>
</feature>
<evidence type="ECO:0000256" key="1">
    <source>
        <dbReference type="ARBA" id="ARBA00006068"/>
    </source>
</evidence>
<keyword evidence="6" id="KW-1185">Reference proteome</keyword>
<feature type="transmembrane region" description="Helical" evidence="3">
    <location>
        <begin position="103"/>
        <end position="121"/>
    </location>
</feature>
<dbReference type="InterPro" id="IPR004474">
    <property type="entry name" value="LytR_CpsA_psr"/>
</dbReference>
<dbReference type="Proteomes" id="UP000185596">
    <property type="component" value="Unassembled WGS sequence"/>
</dbReference>
<comment type="similarity">
    <text evidence="1">Belongs to the LytR/CpsA/Psr (LCP) family.</text>
</comment>
<dbReference type="Pfam" id="PF03816">
    <property type="entry name" value="LytR_cpsA_psr"/>
    <property type="match status" value="1"/>
</dbReference>
<dbReference type="AlphaFoldDB" id="A0A1Q8CYN7"/>
<name>A0A1Q8CYN7_9PSEU</name>
<evidence type="ECO:0000256" key="2">
    <source>
        <dbReference type="SAM" id="MobiDB-lite"/>
    </source>
</evidence>
<evidence type="ECO:0000313" key="6">
    <source>
        <dbReference type="Proteomes" id="UP000185596"/>
    </source>
</evidence>
<dbReference type="EMBL" id="MSIE01000001">
    <property type="protein sequence ID" value="OLF19464.1"/>
    <property type="molecule type" value="Genomic_DNA"/>
</dbReference>
<dbReference type="NCBIfam" id="TIGR00350">
    <property type="entry name" value="lytR_cpsA_psr"/>
    <property type="match status" value="1"/>
</dbReference>
<reference evidence="5 6" key="1">
    <citation type="submission" date="2016-12" db="EMBL/GenBank/DDBJ databases">
        <title>The draft genome sequence of Actinophytocola sp. 11-183.</title>
        <authorList>
            <person name="Wang W."/>
            <person name="Yuan L."/>
        </authorList>
    </citation>
    <scope>NUCLEOTIDE SEQUENCE [LARGE SCALE GENOMIC DNA]</scope>
    <source>
        <strain evidence="5 6">11-183</strain>
    </source>
</reference>
<dbReference type="OrthoDB" id="9782542at2"/>